<dbReference type="EC" id="3.2.1.-" evidence="3"/>
<reference evidence="3" key="2">
    <citation type="journal article" date="2014" name="ISME J.">
        <title>Microbial stratification in low pH oxic and suboxic macroscopic growths along an acid mine drainage.</title>
        <authorList>
            <person name="Mendez-Garcia C."/>
            <person name="Mesa V."/>
            <person name="Sprenger R.R."/>
            <person name="Richter M."/>
            <person name="Diez M.S."/>
            <person name="Solano J."/>
            <person name="Bargiela R."/>
            <person name="Golyshina O.V."/>
            <person name="Manteca A."/>
            <person name="Ramos J.L."/>
            <person name="Gallego J.R."/>
            <person name="Llorente I."/>
            <person name="Martins Dos Santos V.A."/>
            <person name="Jensen O.N."/>
            <person name="Pelaez A.I."/>
            <person name="Sanchez J."/>
            <person name="Ferrer M."/>
        </authorList>
    </citation>
    <scope>NUCLEOTIDE SEQUENCE</scope>
</reference>
<reference evidence="3" key="1">
    <citation type="submission" date="2013-08" db="EMBL/GenBank/DDBJ databases">
        <authorList>
            <person name="Mendez C."/>
            <person name="Richter M."/>
            <person name="Ferrer M."/>
            <person name="Sanchez J."/>
        </authorList>
    </citation>
    <scope>NUCLEOTIDE SEQUENCE</scope>
</reference>
<dbReference type="EMBL" id="AUZX01002379">
    <property type="protein sequence ID" value="EQD76855.1"/>
    <property type="molecule type" value="Genomic_DNA"/>
</dbReference>
<dbReference type="GO" id="GO:0004553">
    <property type="term" value="F:hydrolase activity, hydrolyzing O-glycosyl compounds"/>
    <property type="evidence" value="ECO:0007669"/>
    <property type="project" value="InterPro"/>
</dbReference>
<accession>T1D314</accession>
<dbReference type="Gene3D" id="3.20.20.80">
    <property type="entry name" value="Glycosidases"/>
    <property type="match status" value="1"/>
</dbReference>
<keyword evidence="3" id="KW-0326">Glycosidase</keyword>
<dbReference type="InterPro" id="IPR017853">
    <property type="entry name" value="GH"/>
</dbReference>
<evidence type="ECO:0000256" key="1">
    <source>
        <dbReference type="ARBA" id="ARBA00007806"/>
    </source>
</evidence>
<dbReference type="GO" id="GO:0005975">
    <property type="term" value="P:carbohydrate metabolic process"/>
    <property type="evidence" value="ECO:0007669"/>
    <property type="project" value="InterPro"/>
</dbReference>
<organism evidence="3">
    <name type="scientific">mine drainage metagenome</name>
    <dbReference type="NCBI Taxonomy" id="410659"/>
    <lineage>
        <taxon>unclassified sequences</taxon>
        <taxon>metagenomes</taxon>
        <taxon>ecological metagenomes</taxon>
    </lineage>
</organism>
<dbReference type="SUPFAM" id="SSF51445">
    <property type="entry name" value="(Trans)glycosidases"/>
    <property type="match status" value="1"/>
</dbReference>
<feature type="non-terminal residue" evidence="3">
    <location>
        <position position="93"/>
    </location>
</feature>
<dbReference type="Pfam" id="PF01055">
    <property type="entry name" value="Glyco_hydro_31_2nd"/>
    <property type="match status" value="1"/>
</dbReference>
<dbReference type="AlphaFoldDB" id="T1D314"/>
<protein>
    <submittedName>
        <fullName evidence="3">Glycoside hydrolase, family 31</fullName>
        <ecNumber evidence="3">3.2.1.-</ecNumber>
    </submittedName>
</protein>
<sequence>MEVKTTYDWMVNQKQLRPFILSRSSFAGLGKYGFKWLGDNHSTVQDMAQSVLGIMMFNMFGIPFSGSDICGYADNTNPELCARWHVVGSYQPF</sequence>
<evidence type="ECO:0000259" key="2">
    <source>
        <dbReference type="Pfam" id="PF01055"/>
    </source>
</evidence>
<evidence type="ECO:0000313" key="3">
    <source>
        <dbReference type="EMBL" id="EQD76855.1"/>
    </source>
</evidence>
<gene>
    <name evidence="3" type="ORF">B1A_03223</name>
</gene>
<dbReference type="InterPro" id="IPR000322">
    <property type="entry name" value="Glyco_hydro_31_TIM"/>
</dbReference>
<dbReference type="PANTHER" id="PTHR22762:SF133">
    <property type="entry name" value="P-TYPE DOMAIN-CONTAINING PROTEIN"/>
    <property type="match status" value="1"/>
</dbReference>
<comment type="similarity">
    <text evidence="1">Belongs to the glycosyl hydrolase 31 family.</text>
</comment>
<feature type="domain" description="Glycoside hydrolase family 31 TIM barrel" evidence="2">
    <location>
        <begin position="2"/>
        <end position="93"/>
    </location>
</feature>
<dbReference type="PANTHER" id="PTHR22762">
    <property type="entry name" value="ALPHA-GLUCOSIDASE"/>
    <property type="match status" value="1"/>
</dbReference>
<comment type="caution">
    <text evidence="3">The sequence shown here is derived from an EMBL/GenBank/DDBJ whole genome shotgun (WGS) entry which is preliminary data.</text>
</comment>
<proteinExistence type="inferred from homology"/>
<keyword evidence="3" id="KW-0378">Hydrolase</keyword>
<name>T1D314_9ZZZZ</name>